<name>A0AAV8QWX9_ENSVE</name>
<proteinExistence type="predicted"/>
<evidence type="ECO:0000313" key="3">
    <source>
        <dbReference type="Proteomes" id="UP001222027"/>
    </source>
</evidence>
<feature type="compositionally biased region" description="Basic and acidic residues" evidence="1">
    <location>
        <begin position="60"/>
        <end position="70"/>
    </location>
</feature>
<keyword evidence="3" id="KW-1185">Reference proteome</keyword>
<sequence length="77" mass="8312">MGDFAVGVVRLGLKGEKGRWERMLVVRDCTERPAEHKKGSPSPRRGLSEAEEGAITAVNGDERGGDELVLPREAQPG</sequence>
<gene>
    <name evidence="2" type="ORF">OPV22_023440</name>
</gene>
<feature type="region of interest" description="Disordered" evidence="1">
    <location>
        <begin position="32"/>
        <end position="77"/>
    </location>
</feature>
<accession>A0AAV8QWX9</accession>
<reference evidence="2 3" key="1">
    <citation type="submission" date="2022-12" db="EMBL/GenBank/DDBJ databases">
        <title>Chromosome-scale assembly of the Ensete ventricosum genome.</title>
        <authorList>
            <person name="Dussert Y."/>
            <person name="Stocks J."/>
            <person name="Wendawek A."/>
            <person name="Woldeyes F."/>
            <person name="Nichols R.A."/>
            <person name="Borrell J.S."/>
        </authorList>
    </citation>
    <scope>NUCLEOTIDE SEQUENCE [LARGE SCALE GENOMIC DNA]</scope>
    <source>
        <strain evidence="3">cv. Maze</strain>
        <tissue evidence="2">Seeds</tissue>
    </source>
</reference>
<protein>
    <submittedName>
        <fullName evidence="2">Uncharacterized protein</fullName>
    </submittedName>
</protein>
<organism evidence="2 3">
    <name type="scientific">Ensete ventricosum</name>
    <name type="common">Abyssinian banana</name>
    <name type="synonym">Musa ensete</name>
    <dbReference type="NCBI Taxonomy" id="4639"/>
    <lineage>
        <taxon>Eukaryota</taxon>
        <taxon>Viridiplantae</taxon>
        <taxon>Streptophyta</taxon>
        <taxon>Embryophyta</taxon>
        <taxon>Tracheophyta</taxon>
        <taxon>Spermatophyta</taxon>
        <taxon>Magnoliopsida</taxon>
        <taxon>Liliopsida</taxon>
        <taxon>Zingiberales</taxon>
        <taxon>Musaceae</taxon>
        <taxon>Ensete</taxon>
    </lineage>
</organism>
<comment type="caution">
    <text evidence="2">The sequence shown here is derived from an EMBL/GenBank/DDBJ whole genome shotgun (WGS) entry which is preliminary data.</text>
</comment>
<dbReference type="Proteomes" id="UP001222027">
    <property type="component" value="Unassembled WGS sequence"/>
</dbReference>
<evidence type="ECO:0000313" key="2">
    <source>
        <dbReference type="EMBL" id="KAJ8479713.1"/>
    </source>
</evidence>
<dbReference type="EMBL" id="JAQQAF010000006">
    <property type="protein sequence ID" value="KAJ8479713.1"/>
    <property type="molecule type" value="Genomic_DNA"/>
</dbReference>
<dbReference type="AlphaFoldDB" id="A0AAV8QWX9"/>
<evidence type="ECO:0000256" key="1">
    <source>
        <dbReference type="SAM" id="MobiDB-lite"/>
    </source>
</evidence>